<dbReference type="EMBL" id="CP029343">
    <property type="protein sequence ID" value="AWL07538.1"/>
    <property type="molecule type" value="Genomic_DNA"/>
</dbReference>
<dbReference type="KEGG" id="mtim:DIR46_26010"/>
<accession>A0A2S2DQG3</accession>
<dbReference type="RefSeq" id="WP_109347823.1">
    <property type="nucleotide sequence ID" value="NZ_CP029343.1"/>
</dbReference>
<proteinExistence type="predicted"/>
<evidence type="ECO:0000313" key="1">
    <source>
        <dbReference type="EMBL" id="AWL07538.1"/>
    </source>
</evidence>
<protein>
    <submittedName>
        <fullName evidence="1">Uncharacterized protein</fullName>
    </submittedName>
</protein>
<organism evidence="1 2">
    <name type="scientific">Massilia oculi</name>
    <dbReference type="NCBI Taxonomy" id="945844"/>
    <lineage>
        <taxon>Bacteria</taxon>
        <taxon>Pseudomonadati</taxon>
        <taxon>Pseudomonadota</taxon>
        <taxon>Betaproteobacteria</taxon>
        <taxon>Burkholderiales</taxon>
        <taxon>Oxalobacteraceae</taxon>
        <taxon>Telluria group</taxon>
        <taxon>Massilia</taxon>
    </lineage>
</organism>
<gene>
    <name evidence="1" type="ORF">DIR46_26010</name>
</gene>
<reference evidence="1 2" key="1">
    <citation type="submission" date="2018-05" db="EMBL/GenBank/DDBJ databases">
        <title>Complete genome sequence of Massilia oculi sp. nov. CCUG 43427T (=DSM 26321T), the type strain of M. oculi, and comparison with genome sequences of other Massilia strains.</title>
        <authorList>
            <person name="Zhu B."/>
        </authorList>
    </citation>
    <scope>NUCLEOTIDE SEQUENCE [LARGE SCALE GENOMIC DNA]</scope>
    <source>
        <strain evidence="1 2">CCUG 43427</strain>
    </source>
</reference>
<evidence type="ECO:0000313" key="2">
    <source>
        <dbReference type="Proteomes" id="UP000245820"/>
    </source>
</evidence>
<sequence>MLCSGVVDDFGPPDSILGDLDERGELLESYLAEGEGDRTAVYRSGALSDLPRYGGRQFYGNAS</sequence>
<dbReference type="AlphaFoldDB" id="A0A2S2DQG3"/>
<dbReference type="Proteomes" id="UP000245820">
    <property type="component" value="Chromosome"/>
</dbReference>
<keyword evidence="2" id="KW-1185">Reference proteome</keyword>
<name>A0A2S2DQG3_9BURK</name>